<dbReference type="InterPro" id="IPR016471">
    <property type="entry name" value="Nicotinamide_PRibTrfase"/>
</dbReference>
<sequence length="455" mass="52821">MLKDIRKNILFLTDVYNTSHFKLKINTDYEVSHIYNRSRGMILYGFNEAVIDLLNTKIEVDMVEEARESAYKMDMIFPFDMWYKVATELEGQIPLRVQALPDGTWVPKGTPFAQVMNTVEGFGEIVTWFEPEYLHTYFPSGCATEALHLRQYLEDGKLPLHRFHSFGMRGHRSLEDAYWAATAWNLFLTGTDDFHGIFHTPNANIKSIPATAHKTMQQFDDEFDGFIRAIDVAVDYKQKMVALVIDTYDPDRVIEEMAGKLITYAKTKGVHVVFRPDSGDLIGQTMRMWELYKYADNWSIIIGEGMTREKVEEYDIILKNSGFPLDRISYGIGAGFYKHIDRDWLGHAMKTAYSNGKPRMKFSTPFKTSIPNTIGLVMVDGKMTVDYTRDGEFHDALFYDVYHYDTKTDRPFWNRQDWDDIQKIAMSNLNKPLQEEIVLSELIKTSIKEFKVRYA</sequence>
<dbReference type="SUPFAM" id="SSF51690">
    <property type="entry name" value="Nicotinate/Quinolinate PRTase C-terminal domain-like"/>
    <property type="match status" value="1"/>
</dbReference>
<feature type="domain" description="Nicotinate/nicotinamide phosphoribosyltransferase" evidence="8">
    <location>
        <begin position="162"/>
        <end position="353"/>
    </location>
</feature>
<organism evidence="9">
    <name type="scientific">marine sediment metagenome</name>
    <dbReference type="NCBI Taxonomy" id="412755"/>
    <lineage>
        <taxon>unclassified sequences</taxon>
        <taxon>metagenomes</taxon>
        <taxon>ecological metagenomes</taxon>
    </lineage>
</organism>
<comment type="pathway">
    <text evidence="5">Cofactor biosynthesis; NAD(+) biosynthesis; nicotinamide D-ribonucleotide from 5-phospho-alpha-D-ribose 1-diphosphate and nicotinamide: step 1/1.</text>
</comment>
<evidence type="ECO:0000256" key="1">
    <source>
        <dbReference type="ARBA" id="ARBA00010897"/>
    </source>
</evidence>
<keyword evidence="3" id="KW-0328">Glycosyltransferase</keyword>
<accession>A0A0F9MMU4</accession>
<evidence type="ECO:0000256" key="6">
    <source>
        <dbReference type="ARBA" id="ARBA00035024"/>
    </source>
</evidence>
<evidence type="ECO:0000256" key="7">
    <source>
        <dbReference type="ARBA" id="ARBA00035036"/>
    </source>
</evidence>
<proteinExistence type="inferred from homology"/>
<dbReference type="GO" id="GO:0047280">
    <property type="term" value="F:nicotinamide phosphoribosyltransferase activity"/>
    <property type="evidence" value="ECO:0007669"/>
    <property type="project" value="UniProtKB-EC"/>
</dbReference>
<dbReference type="InterPro" id="IPR036068">
    <property type="entry name" value="Nicotinate_pribotase-like_C"/>
</dbReference>
<keyword evidence="2" id="KW-0662">Pyridine nucleotide biosynthesis</keyword>
<dbReference type="InterPro" id="IPR041525">
    <property type="entry name" value="N/Namide_PRibTrfase"/>
</dbReference>
<comment type="caution">
    <text evidence="9">The sequence shown here is derived from an EMBL/GenBank/DDBJ whole genome shotgun (WGS) entry which is preliminary data.</text>
</comment>
<dbReference type="Pfam" id="PF04095">
    <property type="entry name" value="NAPRTase"/>
    <property type="match status" value="1"/>
</dbReference>
<gene>
    <name evidence="9" type="ORF">LCGC14_1054760</name>
</gene>
<comment type="similarity">
    <text evidence="1">Belongs to the NAPRTase family.</text>
</comment>
<protein>
    <recommendedName>
        <fullName evidence="7">Nicotinamide phosphoribosyltransferase</fullName>
        <ecNumber evidence="6">2.4.2.12</ecNumber>
    </recommendedName>
</protein>
<dbReference type="GO" id="GO:0009435">
    <property type="term" value="P:NAD+ biosynthetic process"/>
    <property type="evidence" value="ECO:0007669"/>
    <property type="project" value="InterPro"/>
</dbReference>
<dbReference type="AlphaFoldDB" id="A0A0F9MMU4"/>
<keyword evidence="4" id="KW-0808">Transferase</keyword>
<dbReference type="InterPro" id="IPR013785">
    <property type="entry name" value="Aldolase_TIM"/>
</dbReference>
<dbReference type="EC" id="2.4.2.12" evidence="6"/>
<dbReference type="EMBL" id="LAZR01004432">
    <property type="protein sequence ID" value="KKN08635.1"/>
    <property type="molecule type" value="Genomic_DNA"/>
</dbReference>
<dbReference type="PANTHER" id="PTHR43816:SF1">
    <property type="entry name" value="NICOTINAMIDE PHOSPHORIBOSYLTRANSFERASE"/>
    <property type="match status" value="1"/>
</dbReference>
<evidence type="ECO:0000256" key="5">
    <source>
        <dbReference type="ARBA" id="ARBA00035007"/>
    </source>
</evidence>
<evidence type="ECO:0000256" key="2">
    <source>
        <dbReference type="ARBA" id="ARBA00022642"/>
    </source>
</evidence>
<evidence type="ECO:0000259" key="8">
    <source>
        <dbReference type="Pfam" id="PF04095"/>
    </source>
</evidence>
<reference evidence="9" key="1">
    <citation type="journal article" date="2015" name="Nature">
        <title>Complex archaea that bridge the gap between prokaryotes and eukaryotes.</title>
        <authorList>
            <person name="Spang A."/>
            <person name="Saw J.H."/>
            <person name="Jorgensen S.L."/>
            <person name="Zaremba-Niedzwiedzka K."/>
            <person name="Martijn J."/>
            <person name="Lind A.E."/>
            <person name="van Eijk R."/>
            <person name="Schleper C."/>
            <person name="Guy L."/>
            <person name="Ettema T.J."/>
        </authorList>
    </citation>
    <scope>NUCLEOTIDE SEQUENCE</scope>
</reference>
<dbReference type="Gene3D" id="3.20.20.70">
    <property type="entry name" value="Aldolase class I"/>
    <property type="match status" value="1"/>
</dbReference>
<name>A0A0F9MMU4_9ZZZZ</name>
<evidence type="ECO:0000256" key="4">
    <source>
        <dbReference type="ARBA" id="ARBA00022679"/>
    </source>
</evidence>
<dbReference type="PANTHER" id="PTHR43816">
    <property type="entry name" value="NICOTINAMIDE PHOSPHORIBOSYLTRANSFERASE"/>
    <property type="match status" value="1"/>
</dbReference>
<evidence type="ECO:0000256" key="3">
    <source>
        <dbReference type="ARBA" id="ARBA00022676"/>
    </source>
</evidence>
<evidence type="ECO:0000313" key="9">
    <source>
        <dbReference type="EMBL" id="KKN08635.1"/>
    </source>
</evidence>